<comment type="function">
    <text evidence="1">Essential cell division protein that stabilizes the FtsZ protofilaments by cross-linking them and that serves as a cytoplasmic membrane anchor for the Z ring. Also required for the recruitment to the septal ring of downstream cell division proteins.</text>
</comment>
<evidence type="ECO:0000256" key="1">
    <source>
        <dbReference type="RuleBase" id="RU003612"/>
    </source>
</evidence>
<dbReference type="InterPro" id="IPR007449">
    <property type="entry name" value="ZipA_FtsZ-bd_C"/>
</dbReference>
<keyword evidence="2" id="KW-0997">Cell inner membrane</keyword>
<dbReference type="Pfam" id="PF04354">
    <property type="entry name" value="ZipA_C"/>
    <property type="match status" value="1"/>
</dbReference>
<dbReference type="SMART" id="SM00771">
    <property type="entry name" value="ZipA_C"/>
    <property type="match status" value="1"/>
</dbReference>
<dbReference type="Proteomes" id="UP000571084">
    <property type="component" value="Unassembled WGS sequence"/>
</dbReference>
<evidence type="ECO:0000313" key="5">
    <source>
        <dbReference type="EMBL" id="MBB5198560.1"/>
    </source>
</evidence>
<protein>
    <recommendedName>
        <fullName evidence="1">Cell division protein ZipA</fullName>
    </recommendedName>
</protein>
<evidence type="ECO:0000259" key="4">
    <source>
        <dbReference type="SMART" id="SM00771"/>
    </source>
</evidence>
<organism evidence="5 6">
    <name type="scientific">Glaciimonas immobilis</name>
    <dbReference type="NCBI Taxonomy" id="728004"/>
    <lineage>
        <taxon>Bacteria</taxon>
        <taxon>Pseudomonadati</taxon>
        <taxon>Pseudomonadota</taxon>
        <taxon>Betaproteobacteria</taxon>
        <taxon>Burkholderiales</taxon>
        <taxon>Oxalobacteraceae</taxon>
        <taxon>Glaciimonas</taxon>
    </lineage>
</organism>
<keyword evidence="2" id="KW-0812">Transmembrane</keyword>
<keyword evidence="1" id="KW-0132">Cell division</keyword>
<sequence>MTDLQTSLFVVGGAIIVGVVSYNKWQEHKAKKSVERAFSTSHEDVLMTPQTPSTEGVERPERHEPVLFEPETPSDSVTASEVTQDNTALSDEQHAIEPQGAESAVPLVTPEQAPITAPMPPQPELPVDGLIDCVIPLALEASVRGDKILPTLQNLRYVGNKPVNFIGEDAHGGFEPIAHGGIYKSLMAGVQMANRSNPLNEIEYSELVIGLRQICDDVGAEPDFPDMTEVMQGARALHQFVVEHDAQLGVNIQSKGAPWAVSTLMSALTRQGFDALPEGRLIMSDGDGGVLFSLSINASATSETTARLTLLLDVPRVAQSRDGYGAMVACARSLASRLGGVVVDDSNQPLADAHLTEIAGQVDAFYLDMENAEIQAGSLRALRLFS</sequence>
<feature type="domain" description="ZipA C-terminal FtsZ-binding" evidence="4">
    <location>
        <begin position="244"/>
        <end position="362"/>
    </location>
</feature>
<accession>A0A840RPJ9</accession>
<feature type="compositionally biased region" description="Basic and acidic residues" evidence="3">
    <location>
        <begin position="35"/>
        <end position="45"/>
    </location>
</feature>
<comment type="caution">
    <text evidence="5">The sequence shown here is derived from an EMBL/GenBank/DDBJ whole genome shotgun (WGS) entry which is preliminary data.</text>
</comment>
<dbReference type="AlphaFoldDB" id="A0A840RPJ9"/>
<feature type="region of interest" description="Disordered" evidence="3">
    <location>
        <begin position="35"/>
        <end position="90"/>
    </location>
</feature>
<feature type="compositionally biased region" description="Polar residues" evidence="3">
    <location>
        <begin position="73"/>
        <end position="90"/>
    </location>
</feature>
<comment type="similarity">
    <text evidence="1">Belongs to the ZipA family.</text>
</comment>
<dbReference type="Gene3D" id="3.30.1400.10">
    <property type="entry name" value="ZipA, C-terminal FtsZ-binding domain"/>
    <property type="match status" value="1"/>
</dbReference>
<dbReference type="GO" id="GO:0090529">
    <property type="term" value="P:cell septum assembly"/>
    <property type="evidence" value="ECO:0007669"/>
    <property type="project" value="InterPro"/>
</dbReference>
<dbReference type="SUPFAM" id="SSF64383">
    <property type="entry name" value="Cell-division protein ZipA, C-terminal domain"/>
    <property type="match status" value="1"/>
</dbReference>
<reference evidence="5 6" key="1">
    <citation type="submission" date="2020-08" db="EMBL/GenBank/DDBJ databases">
        <title>Genomic Encyclopedia of Type Strains, Phase IV (KMG-IV): sequencing the most valuable type-strain genomes for metagenomic binning, comparative biology and taxonomic classification.</title>
        <authorList>
            <person name="Goeker M."/>
        </authorList>
    </citation>
    <scope>NUCLEOTIDE SEQUENCE [LARGE SCALE GENOMIC DNA]</scope>
    <source>
        <strain evidence="5 6">DSM 23240</strain>
    </source>
</reference>
<dbReference type="RefSeq" id="WP_168052631.1">
    <property type="nucleotide sequence ID" value="NZ_JAAOZT010000002.1"/>
</dbReference>
<keyword evidence="1" id="KW-0131">Cell cycle</keyword>
<evidence type="ECO:0000256" key="2">
    <source>
        <dbReference type="RuleBase" id="RU003613"/>
    </source>
</evidence>
<comment type="subcellular location">
    <subcellularLocation>
        <location evidence="2">Cell inner membrane</location>
        <topology evidence="2">Single-pass type I membrane protein</topology>
    </subcellularLocation>
</comment>
<dbReference type="EMBL" id="JACHHQ010000001">
    <property type="protein sequence ID" value="MBB5198560.1"/>
    <property type="molecule type" value="Genomic_DNA"/>
</dbReference>
<evidence type="ECO:0000256" key="3">
    <source>
        <dbReference type="SAM" id="MobiDB-lite"/>
    </source>
</evidence>
<dbReference type="GO" id="GO:0005886">
    <property type="term" value="C:plasma membrane"/>
    <property type="evidence" value="ECO:0007669"/>
    <property type="project" value="UniProtKB-SubCell"/>
</dbReference>
<keyword evidence="2" id="KW-1003">Cell membrane</keyword>
<keyword evidence="6" id="KW-1185">Reference proteome</keyword>
<gene>
    <name evidence="5" type="ORF">HNR39_000370</name>
</gene>
<dbReference type="InterPro" id="IPR036765">
    <property type="entry name" value="ZipA_FtsZ-bd_C_sf"/>
</dbReference>
<evidence type="ECO:0000313" key="6">
    <source>
        <dbReference type="Proteomes" id="UP000571084"/>
    </source>
</evidence>
<proteinExistence type="inferred from homology"/>
<keyword evidence="2" id="KW-0472">Membrane</keyword>
<feature type="compositionally biased region" description="Basic and acidic residues" evidence="3">
    <location>
        <begin position="56"/>
        <end position="66"/>
    </location>
</feature>
<name>A0A840RPJ9_9BURK</name>